<feature type="region of interest" description="Disordered" evidence="1">
    <location>
        <begin position="275"/>
        <end position="300"/>
    </location>
</feature>
<keyword evidence="4" id="KW-1185">Reference proteome</keyword>
<dbReference type="Proteomes" id="UP001055429">
    <property type="component" value="Chromosome"/>
</dbReference>
<protein>
    <submittedName>
        <fullName evidence="3">Uncharacterized protein</fullName>
    </submittedName>
</protein>
<gene>
    <name evidence="3" type="ORF">M8231_02105</name>
</gene>
<accession>A0ABY4SQ16</accession>
<keyword evidence="2" id="KW-0812">Transmembrane</keyword>
<dbReference type="RefSeq" id="WP_249751358.1">
    <property type="nucleotide sequence ID" value="NZ_CP097298.1"/>
</dbReference>
<name>A0ABY4SQ16_9CAUL</name>
<evidence type="ECO:0000256" key="1">
    <source>
        <dbReference type="SAM" id="MobiDB-lite"/>
    </source>
</evidence>
<feature type="region of interest" description="Disordered" evidence="1">
    <location>
        <begin position="139"/>
        <end position="166"/>
    </location>
</feature>
<proteinExistence type="predicted"/>
<reference evidence="3" key="1">
    <citation type="submission" date="2022-05" db="EMBL/GenBank/DDBJ databases">
        <title>Brevundimonas albigilva TT17 genome sequence.</title>
        <authorList>
            <person name="Lee K."/>
            <person name="Son H."/>
        </authorList>
    </citation>
    <scope>NUCLEOTIDE SEQUENCE</scope>
    <source>
        <strain evidence="3">TT17</strain>
    </source>
</reference>
<feature type="transmembrane region" description="Helical" evidence="2">
    <location>
        <begin position="217"/>
        <end position="245"/>
    </location>
</feature>
<evidence type="ECO:0000256" key="2">
    <source>
        <dbReference type="SAM" id="Phobius"/>
    </source>
</evidence>
<dbReference type="EMBL" id="CP097649">
    <property type="protein sequence ID" value="URI15811.1"/>
    <property type="molecule type" value="Genomic_DNA"/>
</dbReference>
<feature type="compositionally biased region" description="Basic and acidic residues" evidence="1">
    <location>
        <begin position="139"/>
        <end position="152"/>
    </location>
</feature>
<keyword evidence="2" id="KW-1133">Transmembrane helix</keyword>
<sequence>MAARLTRLESAVLDALAWELRDVVPDLAGQVEESLPGRRRNTGAGLYSELIVDRHRPPPRAEAQRRITGLFGTVHVMVGDLEDPIGFQVELRQGRLIALHGQSYGQDTRAIDFATTPFDEVFTIDETGESVLYEPAAHRRESPLHRLHDHPDIVPPGPADGSVAPVPDRKLSALQRVQLEPTPESNAKTFGLPSPDEPTPPPVATGPVALVTTGLHLLLVVVGLILVFAFRFSLVFVFLVGLWAVRAINGKKGRAAVRDLTERLRQAGVLDRLNRAPGSMGKVTSDTSHRSTPLRTRSRP</sequence>
<feature type="compositionally biased region" description="Polar residues" evidence="1">
    <location>
        <begin position="282"/>
        <end position="300"/>
    </location>
</feature>
<evidence type="ECO:0000313" key="4">
    <source>
        <dbReference type="Proteomes" id="UP001055429"/>
    </source>
</evidence>
<keyword evidence="2" id="KW-0472">Membrane</keyword>
<evidence type="ECO:0000313" key="3">
    <source>
        <dbReference type="EMBL" id="URI15811.1"/>
    </source>
</evidence>
<organism evidence="3 4">
    <name type="scientific">Brevundimonas albigilva</name>
    <dbReference type="NCBI Taxonomy" id="1312364"/>
    <lineage>
        <taxon>Bacteria</taxon>
        <taxon>Pseudomonadati</taxon>
        <taxon>Pseudomonadota</taxon>
        <taxon>Alphaproteobacteria</taxon>
        <taxon>Caulobacterales</taxon>
        <taxon>Caulobacteraceae</taxon>
        <taxon>Brevundimonas</taxon>
    </lineage>
</organism>